<keyword evidence="1" id="KW-0805">Transcription regulation</keyword>
<proteinExistence type="predicted"/>
<dbReference type="SUPFAM" id="SSF46689">
    <property type="entry name" value="Homeodomain-like"/>
    <property type="match status" value="1"/>
</dbReference>
<evidence type="ECO:0000256" key="3">
    <source>
        <dbReference type="ARBA" id="ARBA00023163"/>
    </source>
</evidence>
<dbReference type="SUPFAM" id="SSF48498">
    <property type="entry name" value="Tetracyclin repressor-like, C-terminal domain"/>
    <property type="match status" value="1"/>
</dbReference>
<dbReference type="InterPro" id="IPR001647">
    <property type="entry name" value="HTH_TetR"/>
</dbReference>
<comment type="caution">
    <text evidence="6">The sequence shown here is derived from an EMBL/GenBank/DDBJ whole genome shotgun (WGS) entry which is preliminary data.</text>
</comment>
<dbReference type="PANTHER" id="PTHR30055:SF234">
    <property type="entry name" value="HTH-TYPE TRANSCRIPTIONAL REGULATOR BETI"/>
    <property type="match status" value="1"/>
</dbReference>
<dbReference type="InterPro" id="IPR036271">
    <property type="entry name" value="Tet_transcr_reg_TetR-rel_C_sf"/>
</dbReference>
<evidence type="ECO:0000313" key="7">
    <source>
        <dbReference type="Proteomes" id="UP000295301"/>
    </source>
</evidence>
<dbReference type="PROSITE" id="PS50977">
    <property type="entry name" value="HTH_TETR_2"/>
    <property type="match status" value="1"/>
</dbReference>
<keyword evidence="2 4" id="KW-0238">DNA-binding</keyword>
<dbReference type="Proteomes" id="UP000295301">
    <property type="component" value="Unassembled WGS sequence"/>
</dbReference>
<evidence type="ECO:0000256" key="2">
    <source>
        <dbReference type="ARBA" id="ARBA00023125"/>
    </source>
</evidence>
<evidence type="ECO:0000313" key="6">
    <source>
        <dbReference type="EMBL" id="TDK43910.1"/>
    </source>
</evidence>
<dbReference type="InterPro" id="IPR050109">
    <property type="entry name" value="HTH-type_TetR-like_transc_reg"/>
</dbReference>
<dbReference type="PANTHER" id="PTHR30055">
    <property type="entry name" value="HTH-TYPE TRANSCRIPTIONAL REGULATOR RUTR"/>
    <property type="match status" value="1"/>
</dbReference>
<dbReference type="RefSeq" id="WP_133360907.1">
    <property type="nucleotide sequence ID" value="NZ_SMUV01000071.1"/>
</dbReference>
<keyword evidence="7" id="KW-1185">Reference proteome</keyword>
<dbReference type="Gene3D" id="1.10.357.10">
    <property type="entry name" value="Tetracycline Repressor, domain 2"/>
    <property type="match status" value="1"/>
</dbReference>
<gene>
    <name evidence="6" type="ORF">E1832_16710</name>
</gene>
<sequence>MTADAARSDPDPGQIPNPTLAGSSYAAALVAQAADRPKGERSRAQLLRAVCELLEGQPPQDLTIAAICGRAGLSNGAFYVYFSDRGLLLDELLTGFVGFAQAAMRAASRVRPDDPVRAATRAYVALFRENRGLMRCLVHHLEGFPEARAAFHRFNRDWLEGVAAAVERDLARQGRAGAIARDELLRRAYALGGMVDQYLSSLLLSEDPALMAVSGDEAAVLDTLDLIWDRGMQP</sequence>
<evidence type="ECO:0000256" key="1">
    <source>
        <dbReference type="ARBA" id="ARBA00023015"/>
    </source>
</evidence>
<dbReference type="Gene3D" id="1.10.10.60">
    <property type="entry name" value="Homeodomain-like"/>
    <property type="match status" value="1"/>
</dbReference>
<keyword evidence="3" id="KW-0804">Transcription</keyword>
<dbReference type="EMBL" id="SMUV01000071">
    <property type="protein sequence ID" value="TDK43910.1"/>
    <property type="molecule type" value="Genomic_DNA"/>
</dbReference>
<dbReference type="Pfam" id="PF00440">
    <property type="entry name" value="TetR_N"/>
    <property type="match status" value="1"/>
</dbReference>
<name>A0A4R5UX60_9RHOB</name>
<dbReference type="InterPro" id="IPR009057">
    <property type="entry name" value="Homeodomain-like_sf"/>
</dbReference>
<dbReference type="GO" id="GO:0003700">
    <property type="term" value="F:DNA-binding transcription factor activity"/>
    <property type="evidence" value="ECO:0007669"/>
    <property type="project" value="TreeGrafter"/>
</dbReference>
<dbReference type="GO" id="GO:0000976">
    <property type="term" value="F:transcription cis-regulatory region binding"/>
    <property type="evidence" value="ECO:0007669"/>
    <property type="project" value="TreeGrafter"/>
</dbReference>
<accession>A0A4R5UX60</accession>
<organism evidence="6 7">
    <name type="scientific">Antarcticimicrobium luteum</name>
    <dbReference type="NCBI Taxonomy" id="2547397"/>
    <lineage>
        <taxon>Bacteria</taxon>
        <taxon>Pseudomonadati</taxon>
        <taxon>Pseudomonadota</taxon>
        <taxon>Alphaproteobacteria</taxon>
        <taxon>Rhodobacterales</taxon>
        <taxon>Paracoccaceae</taxon>
        <taxon>Antarcticimicrobium</taxon>
    </lineage>
</organism>
<dbReference type="AlphaFoldDB" id="A0A4R5UX60"/>
<dbReference type="OrthoDB" id="9808189at2"/>
<reference evidence="6 7" key="1">
    <citation type="submission" date="2019-03" db="EMBL/GenBank/DDBJ databases">
        <title>Ruegeria lutea sp. nov., a novel strain, isolated from marine sediment, the Masan Bay, South Korea.</title>
        <authorList>
            <person name="Kim J."/>
            <person name="Kim D.-Y."/>
            <person name="Lee S.-S."/>
        </authorList>
    </citation>
    <scope>NUCLEOTIDE SEQUENCE [LARGE SCALE GENOMIC DNA]</scope>
    <source>
        <strain evidence="6 7">318-1</strain>
    </source>
</reference>
<protein>
    <submittedName>
        <fullName evidence="6">TetR/AcrR family transcriptional regulator</fullName>
    </submittedName>
</protein>
<evidence type="ECO:0000259" key="5">
    <source>
        <dbReference type="PROSITE" id="PS50977"/>
    </source>
</evidence>
<feature type="domain" description="HTH tetR-type" evidence="5">
    <location>
        <begin position="40"/>
        <end position="100"/>
    </location>
</feature>
<feature type="DNA-binding region" description="H-T-H motif" evidence="4">
    <location>
        <begin position="63"/>
        <end position="82"/>
    </location>
</feature>
<evidence type="ECO:0000256" key="4">
    <source>
        <dbReference type="PROSITE-ProRule" id="PRU00335"/>
    </source>
</evidence>